<sequence length="130" mass="15045">MLPIGRSRKAEYERHLSKMRSRALDNKDQRLESGFNEAMLGAAQIMLDEIPSLQKGVFWYTPPIDHAEHNNIWYKYTYYRQNTEGGESVATIDPYVEAFSDNWMINLDGQKETEYEAANDAWESDSSISV</sequence>
<reference evidence="1 2" key="1">
    <citation type="submission" date="2024-01" db="EMBL/GenBank/DDBJ databases">
        <title>Comparative genomics of Cryptococcus and Kwoniella reveals pathogenesis evolution and contrasting modes of karyotype evolution via chromosome fusion or intercentromeric recombination.</title>
        <authorList>
            <person name="Coelho M.A."/>
            <person name="David-Palma M."/>
            <person name="Shea T."/>
            <person name="Bowers K."/>
            <person name="McGinley-Smith S."/>
            <person name="Mohammad A.W."/>
            <person name="Gnirke A."/>
            <person name="Yurkov A.M."/>
            <person name="Nowrousian M."/>
            <person name="Sun S."/>
            <person name="Cuomo C.A."/>
            <person name="Heitman J."/>
        </authorList>
    </citation>
    <scope>NUCLEOTIDE SEQUENCE [LARGE SCALE GENOMIC DNA]</scope>
    <source>
        <strain evidence="1">CBS 11374</strain>
    </source>
</reference>
<name>A0ABZ1D7W7_9TREE</name>
<organism evidence="1 2">
    <name type="scientific">Kwoniella shivajii</name>
    <dbReference type="NCBI Taxonomy" id="564305"/>
    <lineage>
        <taxon>Eukaryota</taxon>
        <taxon>Fungi</taxon>
        <taxon>Dikarya</taxon>
        <taxon>Basidiomycota</taxon>
        <taxon>Agaricomycotina</taxon>
        <taxon>Tremellomycetes</taxon>
        <taxon>Tremellales</taxon>
        <taxon>Cryptococcaceae</taxon>
        <taxon>Kwoniella</taxon>
    </lineage>
</organism>
<protein>
    <submittedName>
        <fullName evidence="1">Uncharacterized protein</fullName>
    </submittedName>
</protein>
<dbReference type="RefSeq" id="XP_062794904.1">
    <property type="nucleotide sequence ID" value="XM_062938853.1"/>
</dbReference>
<gene>
    <name evidence="1" type="ORF">IL334_007159</name>
</gene>
<accession>A0ABZ1D7W7</accession>
<evidence type="ECO:0000313" key="1">
    <source>
        <dbReference type="EMBL" id="WRT70165.1"/>
    </source>
</evidence>
<proteinExistence type="predicted"/>
<dbReference type="GeneID" id="87959289"/>
<evidence type="ECO:0000313" key="2">
    <source>
        <dbReference type="Proteomes" id="UP001329825"/>
    </source>
</evidence>
<dbReference type="Proteomes" id="UP001329825">
    <property type="component" value="Chromosome 10"/>
</dbReference>
<keyword evidence="2" id="KW-1185">Reference proteome</keyword>
<dbReference type="EMBL" id="CP141890">
    <property type="protein sequence ID" value="WRT70165.1"/>
    <property type="molecule type" value="Genomic_DNA"/>
</dbReference>